<evidence type="ECO:0000256" key="1">
    <source>
        <dbReference type="SAM" id="MobiDB-lite"/>
    </source>
</evidence>
<protein>
    <submittedName>
        <fullName evidence="2">Uncharacterized protein</fullName>
    </submittedName>
</protein>
<sequence>MGRGEVSPPPFFGLPSPLLPATVATTAIGYRHLSRPISLLYWPTGRASVAAAGCGLLLFAAGRRELGARSGRRDDGGGRIRHRDDEGGWIRHYDNGLGRICRCNDVGDQICRRDDDATATGSREGRKRWIGPPEGRDPSLALSLCAVPQPSVEESERVARRHSATATLRGGHSSPTRARPILLPNTRQPLLLV</sequence>
<gene>
    <name evidence="2" type="ORF">P0701D05.32</name>
</gene>
<dbReference type="AlphaFoldDB" id="Q5VQG3"/>
<feature type="region of interest" description="Disordered" evidence="1">
    <location>
        <begin position="152"/>
        <end position="185"/>
    </location>
</feature>
<accession>Q5VQG3</accession>
<dbReference type="Proteomes" id="UP000817658">
    <property type="component" value="Chromosome 1"/>
</dbReference>
<name>Q5VQG3_ORYSJ</name>
<evidence type="ECO:0000313" key="2">
    <source>
        <dbReference type="EMBL" id="BAD68302.1"/>
    </source>
</evidence>
<reference evidence="2" key="1">
    <citation type="journal article" date="2002" name="Nature">
        <title>The genome sequence and structure of rice chromosome 1.</title>
        <authorList>
            <person name="Sasaki T."/>
            <person name="Matsumoto T."/>
            <person name="Yamamoto K."/>
            <person name="Sakata K."/>
            <person name="Baba T."/>
            <person name="Katayose Y."/>
            <person name="Wu J."/>
            <person name="Niimura Y."/>
            <person name="Cheng Z."/>
            <person name="Nagamura Y."/>
            <person name="Antonio B.A."/>
            <person name="Kanamori H."/>
            <person name="Hosokawa S."/>
            <person name="Masukawa M."/>
            <person name="Arikawa K."/>
            <person name="Chiden Y."/>
            <person name="Hayashi M."/>
            <person name="Okamoto M."/>
            <person name="Ando T."/>
            <person name="Aoki H."/>
            <person name="Arita K."/>
            <person name="Hamada M."/>
            <person name="Harada C."/>
            <person name="Hijishita S."/>
            <person name="Honda M."/>
            <person name="Ichikawa Y."/>
            <person name="Idonuma A."/>
            <person name="Iijima M."/>
            <person name="Ikeda M."/>
            <person name="Ikeno M."/>
            <person name="Itoh S."/>
            <person name="Itoh T."/>
            <person name="Itoh Y."/>
            <person name="Itoh Y."/>
            <person name="Iwabuchi A."/>
            <person name="Kamiya K."/>
            <person name="Karasawa W."/>
            <person name="Katagiri S."/>
            <person name="Kikuta A."/>
            <person name="Kobayashi N."/>
            <person name="Kono I."/>
            <person name="Machita K."/>
            <person name="Maehara T."/>
            <person name="Mizuno H."/>
            <person name="Mizubayashi T."/>
            <person name="Mukai Y."/>
            <person name="Nagasaki H."/>
            <person name="Nakashima M."/>
            <person name="Nakama Y."/>
            <person name="Nakamichi Y."/>
            <person name="Nakamura M."/>
            <person name="Namiki N."/>
            <person name="Negishi M."/>
            <person name="Ohta I."/>
            <person name="Ono N."/>
            <person name="Saji S."/>
            <person name="Sakai K."/>
            <person name="Shibata M."/>
            <person name="Shimokawa T."/>
            <person name="Shomura A."/>
            <person name="Song J."/>
            <person name="Takazaki Y."/>
            <person name="Terasawa K."/>
            <person name="Tsuji K."/>
            <person name="Waki K."/>
            <person name="Yamagata H."/>
            <person name="Yamane H."/>
            <person name="Yoshiki S."/>
            <person name="Yoshihara R."/>
            <person name="Yukawa K."/>
            <person name="Zhong H."/>
            <person name="Iwama H."/>
            <person name="Endo T."/>
            <person name="Ito H."/>
            <person name="Hahn J.H."/>
            <person name="Kim H.I."/>
            <person name="Eun M.Y."/>
            <person name="Yano M."/>
            <person name="Jiang J."/>
            <person name="Gojobori T."/>
        </authorList>
    </citation>
    <scope>NUCLEOTIDE SEQUENCE</scope>
</reference>
<organism evidence="2">
    <name type="scientific">Oryza sativa subsp. japonica</name>
    <name type="common">Rice</name>
    <dbReference type="NCBI Taxonomy" id="39947"/>
    <lineage>
        <taxon>Eukaryota</taxon>
        <taxon>Viridiplantae</taxon>
        <taxon>Streptophyta</taxon>
        <taxon>Embryophyta</taxon>
        <taxon>Tracheophyta</taxon>
        <taxon>Spermatophyta</taxon>
        <taxon>Magnoliopsida</taxon>
        <taxon>Liliopsida</taxon>
        <taxon>Poales</taxon>
        <taxon>Poaceae</taxon>
        <taxon>BOP clade</taxon>
        <taxon>Oryzoideae</taxon>
        <taxon>Oryzeae</taxon>
        <taxon>Oryzinae</taxon>
        <taxon>Oryza</taxon>
        <taxon>Oryza sativa</taxon>
    </lineage>
</organism>
<feature type="region of interest" description="Disordered" evidence="1">
    <location>
        <begin position="115"/>
        <end position="135"/>
    </location>
</feature>
<dbReference type="EMBL" id="AP003301">
    <property type="protein sequence ID" value="BAD68302.1"/>
    <property type="molecule type" value="Genomic_DNA"/>
</dbReference>
<proteinExistence type="predicted"/>